<dbReference type="GO" id="GO:0016586">
    <property type="term" value="C:RSC-type complex"/>
    <property type="evidence" value="ECO:0007669"/>
    <property type="project" value="TreeGrafter"/>
</dbReference>
<evidence type="ECO:0000256" key="3">
    <source>
        <dbReference type="ARBA" id="ARBA00023163"/>
    </source>
</evidence>
<dbReference type="Proteomes" id="UP000094385">
    <property type="component" value="Unassembled WGS sequence"/>
</dbReference>
<evidence type="ECO:0000256" key="2">
    <source>
        <dbReference type="ARBA" id="ARBA00023015"/>
    </source>
</evidence>
<dbReference type="InterPro" id="IPR052406">
    <property type="entry name" value="Chromatin_Remodeling_Comp"/>
</dbReference>
<dbReference type="SUPFAM" id="SSF48371">
    <property type="entry name" value="ARM repeat"/>
    <property type="match status" value="1"/>
</dbReference>
<dbReference type="GO" id="GO:0006355">
    <property type="term" value="P:regulation of DNA-templated transcription"/>
    <property type="evidence" value="ECO:0007669"/>
    <property type="project" value="InterPro"/>
</dbReference>
<evidence type="ECO:0000256" key="5">
    <source>
        <dbReference type="SAM" id="MobiDB-lite"/>
    </source>
</evidence>
<dbReference type="GO" id="GO:0006325">
    <property type="term" value="P:chromatin organization"/>
    <property type="evidence" value="ECO:0007669"/>
    <property type="project" value="UniProtKB-KW"/>
</dbReference>
<evidence type="ECO:0000256" key="4">
    <source>
        <dbReference type="ARBA" id="ARBA00023242"/>
    </source>
</evidence>
<feature type="region of interest" description="Disordered" evidence="5">
    <location>
        <begin position="438"/>
        <end position="548"/>
    </location>
</feature>
<keyword evidence="1" id="KW-0156">Chromatin regulator</keyword>
<keyword evidence="8" id="KW-1185">Reference proteome</keyword>
<evidence type="ECO:0000259" key="6">
    <source>
        <dbReference type="PROSITE" id="PS51526"/>
    </source>
</evidence>
<dbReference type="InterPro" id="IPR011989">
    <property type="entry name" value="ARM-like"/>
</dbReference>
<protein>
    <recommendedName>
        <fullName evidence="6">RFX-type winged-helix domain-containing protein</fullName>
    </recommendedName>
</protein>
<feature type="compositionally biased region" description="Polar residues" evidence="5">
    <location>
        <begin position="513"/>
        <end position="533"/>
    </location>
</feature>
<dbReference type="OrthoDB" id="338531at2759"/>
<name>A0A1E3Q312_LIPST</name>
<sequence length="695" mass="76512">MNRVVLAIRSNLPDEMDWALQSLVRMSFETPDDLHFDRYPALAPALVEKLNSADQFKDIDTYSFQTNDGKVVTTDDDLGLFGATVATEKVRKQLDKVLEAALVLRNAAINPENARHLSRSQVCAVALVKCLTLPSDRPSLVELRQYCLDIVESVALFLRPTSSQDSLFRALAGYLSSDDRGVLISALRAIARLVINVEANLLQAVDRKVVARICALILLDDEELLSVCLDFLYQYTAAPENIELTGEAVDWRELVQQLIRLLLYQAQEWPQKDARLISNMILEKKAPPSQPPDLPNDLVYELLSFPEPERATQWMRACFEEDSEGDVTQIALWKAYESRFEEYVKQGKKLLPAADFIKNVTTAFRRAAAMVVTLPGGQQKFIIKGIRPREVPMSLKGELYVKCQWSSTSPSWPRCTSAYPSIKDLFTHILAVHVPRQPIPAPLPSQQSAPQPASNATSSAPIPPLPPPTTNGNVGISSGPDAPATNGFPAQGPTAIEQYENTSMSDAPPLSPISASTTTEPVQDSTAAESATRLSPVPPVPPATSQHDQQPVRYFCHWNGCTRFSPHGDTDRRKVISHIKTHIPDADHNKPLPYNSRSPPLQTTASGTLTLDTAILSQNVVLVSKSTMVDEHGEATGIPLTSCLILRNVARSDTGKRLLSGLETELIGVAAVNTPLRNYIADLLDVIEEKKRTIE</sequence>
<dbReference type="GO" id="GO:0003677">
    <property type="term" value="F:DNA binding"/>
    <property type="evidence" value="ECO:0007669"/>
    <property type="project" value="InterPro"/>
</dbReference>
<feature type="domain" description="RFX-type winged-helix" evidence="6">
    <location>
        <begin position="311"/>
        <end position="390"/>
    </location>
</feature>
<evidence type="ECO:0000313" key="8">
    <source>
        <dbReference type="Proteomes" id="UP000094385"/>
    </source>
</evidence>
<dbReference type="STRING" id="675824.A0A1E3Q312"/>
<reference evidence="7 8" key="1">
    <citation type="journal article" date="2016" name="Proc. Natl. Acad. Sci. U.S.A.">
        <title>Comparative genomics of biotechnologically important yeasts.</title>
        <authorList>
            <person name="Riley R."/>
            <person name="Haridas S."/>
            <person name="Wolfe K.H."/>
            <person name="Lopes M.R."/>
            <person name="Hittinger C.T."/>
            <person name="Goeker M."/>
            <person name="Salamov A.A."/>
            <person name="Wisecaver J.H."/>
            <person name="Long T.M."/>
            <person name="Calvey C.H."/>
            <person name="Aerts A.L."/>
            <person name="Barry K.W."/>
            <person name="Choi C."/>
            <person name="Clum A."/>
            <person name="Coughlan A.Y."/>
            <person name="Deshpande S."/>
            <person name="Douglass A.P."/>
            <person name="Hanson S.J."/>
            <person name="Klenk H.-P."/>
            <person name="LaButti K.M."/>
            <person name="Lapidus A."/>
            <person name="Lindquist E.A."/>
            <person name="Lipzen A.M."/>
            <person name="Meier-Kolthoff J.P."/>
            <person name="Ohm R.A."/>
            <person name="Otillar R.P."/>
            <person name="Pangilinan J.L."/>
            <person name="Peng Y."/>
            <person name="Rokas A."/>
            <person name="Rosa C.A."/>
            <person name="Scheuner C."/>
            <person name="Sibirny A.A."/>
            <person name="Slot J.C."/>
            <person name="Stielow J.B."/>
            <person name="Sun H."/>
            <person name="Kurtzman C.P."/>
            <person name="Blackwell M."/>
            <person name="Grigoriev I.V."/>
            <person name="Jeffries T.W."/>
        </authorList>
    </citation>
    <scope>NUCLEOTIDE SEQUENCE [LARGE SCALE GENOMIC DNA]</scope>
    <source>
        <strain evidence="7 8">NRRL Y-11557</strain>
    </source>
</reference>
<evidence type="ECO:0000313" key="7">
    <source>
        <dbReference type="EMBL" id="ODQ72073.1"/>
    </source>
</evidence>
<keyword evidence="3" id="KW-0804">Transcription</keyword>
<proteinExistence type="predicted"/>
<keyword evidence="4" id="KW-0539">Nucleus</keyword>
<dbReference type="InterPro" id="IPR003150">
    <property type="entry name" value="DNA-bd_RFX"/>
</dbReference>
<keyword evidence="2" id="KW-0805">Transcription regulation</keyword>
<dbReference type="EMBL" id="KV454296">
    <property type="protein sequence ID" value="ODQ72073.1"/>
    <property type="molecule type" value="Genomic_DNA"/>
</dbReference>
<dbReference type="InterPro" id="IPR016024">
    <property type="entry name" value="ARM-type_fold"/>
</dbReference>
<gene>
    <name evidence="7" type="ORF">LIPSTDRAFT_4423</name>
</gene>
<evidence type="ECO:0000256" key="1">
    <source>
        <dbReference type="ARBA" id="ARBA00022853"/>
    </source>
</evidence>
<dbReference type="PANTHER" id="PTHR22970:SF14">
    <property type="entry name" value="AT-RICH INTERACTIVE DOMAIN-CONTAINING PROTEIN 2"/>
    <property type="match status" value="1"/>
</dbReference>
<dbReference type="PANTHER" id="PTHR22970">
    <property type="entry name" value="AT-RICH INTERACTIVE DOMAIN-CONTAINING PROTEIN 2"/>
    <property type="match status" value="1"/>
</dbReference>
<feature type="compositionally biased region" description="Low complexity" evidence="5">
    <location>
        <begin position="444"/>
        <end position="460"/>
    </location>
</feature>
<dbReference type="AlphaFoldDB" id="A0A1E3Q312"/>
<organism evidence="7 8">
    <name type="scientific">Lipomyces starkeyi NRRL Y-11557</name>
    <dbReference type="NCBI Taxonomy" id="675824"/>
    <lineage>
        <taxon>Eukaryota</taxon>
        <taxon>Fungi</taxon>
        <taxon>Dikarya</taxon>
        <taxon>Ascomycota</taxon>
        <taxon>Saccharomycotina</taxon>
        <taxon>Lipomycetes</taxon>
        <taxon>Lipomycetales</taxon>
        <taxon>Lipomycetaceae</taxon>
        <taxon>Lipomyces</taxon>
    </lineage>
</organism>
<dbReference type="PROSITE" id="PS51526">
    <property type="entry name" value="RFX_DBD"/>
    <property type="match status" value="1"/>
</dbReference>
<accession>A0A1E3Q312</accession>
<dbReference type="Gene3D" id="1.25.10.10">
    <property type="entry name" value="Leucine-rich Repeat Variant"/>
    <property type="match status" value="1"/>
</dbReference>